<dbReference type="InterPro" id="IPR001138">
    <property type="entry name" value="Zn2Cys6_DnaBD"/>
</dbReference>
<evidence type="ECO:0000256" key="2">
    <source>
        <dbReference type="ARBA" id="ARBA00022833"/>
    </source>
</evidence>
<keyword evidence="10" id="KW-1185">Reference proteome</keyword>
<accession>A0A8J8W6I3</accession>
<reference evidence="9" key="1">
    <citation type="journal article" date="2020" name="Front. Microbiol.">
        <title>Gene regulatory networks of Penicillium echinulatum 2HH and Penicillium oxalicum 114-2 inferred by a computational biology approach.</title>
        <authorList>
            <person name="Lenz A.R."/>
            <person name="Galan-Vasquez E."/>
            <person name="Balbinot E."/>
            <person name="De Abreu F.P."/>
            <person name="De Oliveira N.S."/>
            <person name="Da Rosa L.O."/>
            <person name="De Avila E Silva S."/>
            <person name="Camassola M."/>
            <person name="Dillon A.J.P."/>
            <person name="Perez-Rueda E."/>
        </authorList>
    </citation>
    <scope>NUCLEOTIDE SEQUENCE</scope>
    <source>
        <strain evidence="9">S1M29</strain>
    </source>
</reference>
<evidence type="ECO:0000256" key="5">
    <source>
        <dbReference type="ARBA" id="ARBA00023163"/>
    </source>
</evidence>
<feature type="domain" description="Zn(2)-C6 fungal-type" evidence="8">
    <location>
        <begin position="19"/>
        <end position="49"/>
    </location>
</feature>
<dbReference type="GO" id="GO:0008270">
    <property type="term" value="F:zinc ion binding"/>
    <property type="evidence" value="ECO:0007669"/>
    <property type="project" value="InterPro"/>
</dbReference>
<dbReference type="Gene3D" id="4.10.240.10">
    <property type="entry name" value="Zn(2)-C6 fungal-type DNA-binding domain"/>
    <property type="match status" value="1"/>
</dbReference>
<evidence type="ECO:0000256" key="7">
    <source>
        <dbReference type="SAM" id="MobiDB-lite"/>
    </source>
</evidence>
<dbReference type="Proteomes" id="UP000631181">
    <property type="component" value="Unassembled WGS sequence"/>
</dbReference>
<dbReference type="PROSITE" id="PS00463">
    <property type="entry name" value="ZN2_CY6_FUNGAL_1"/>
    <property type="match status" value="1"/>
</dbReference>
<evidence type="ECO:0000313" key="10">
    <source>
        <dbReference type="Proteomes" id="UP000631181"/>
    </source>
</evidence>
<dbReference type="InterPro" id="IPR036864">
    <property type="entry name" value="Zn2-C6_fun-type_DNA-bd_sf"/>
</dbReference>
<keyword evidence="4" id="KW-0238">DNA-binding</keyword>
<dbReference type="InterPro" id="IPR052360">
    <property type="entry name" value="Transcr_Regulatory_Proteins"/>
</dbReference>
<dbReference type="SMART" id="SM00066">
    <property type="entry name" value="GAL4"/>
    <property type="match status" value="1"/>
</dbReference>
<dbReference type="PANTHER" id="PTHR36206:SF14">
    <property type="entry name" value="ZN(2)-C6 FUNGAL-TYPE DOMAIN-CONTAINING PROTEIN-RELATED"/>
    <property type="match status" value="1"/>
</dbReference>
<feature type="compositionally biased region" description="Polar residues" evidence="7">
    <location>
        <begin position="456"/>
        <end position="470"/>
    </location>
</feature>
<dbReference type="GO" id="GO:0003677">
    <property type="term" value="F:DNA binding"/>
    <property type="evidence" value="ECO:0007669"/>
    <property type="project" value="UniProtKB-KW"/>
</dbReference>
<dbReference type="CDD" id="cd00067">
    <property type="entry name" value="GAL4"/>
    <property type="match status" value="1"/>
</dbReference>
<feature type="region of interest" description="Disordered" evidence="7">
    <location>
        <begin position="456"/>
        <end position="491"/>
    </location>
</feature>
<dbReference type="GO" id="GO:0000981">
    <property type="term" value="F:DNA-binding transcription factor activity, RNA polymerase II-specific"/>
    <property type="evidence" value="ECO:0007669"/>
    <property type="project" value="InterPro"/>
</dbReference>
<dbReference type="EMBL" id="WIWV01000028">
    <property type="protein sequence ID" value="KAF7717327.1"/>
    <property type="molecule type" value="Genomic_DNA"/>
</dbReference>
<name>A0A8J8W6I3_9EURO</name>
<dbReference type="Pfam" id="PF00172">
    <property type="entry name" value="Zn_clus"/>
    <property type="match status" value="1"/>
</dbReference>
<comment type="caution">
    <text evidence="9">The sequence shown here is derived from an EMBL/GenBank/DDBJ whole genome shotgun (WGS) entry which is preliminary data.</text>
</comment>
<keyword evidence="3" id="KW-0805">Transcription regulation</keyword>
<proteinExistence type="predicted"/>
<sequence>MNSSDSSSNRIGARRSRDGCKTCKIRKVKCGEEKPTCRRCSSTGRRCEYGDLQTGVLSPGFHLSITPGSSYTERRAFEYYVQHASKRLAAGMNLEFWTDVAPQICRTEPAVWDAIISISALYEYPDQCLNMPLVNFQSQKKRRLTQVQQEALLWYSRAISSLRAKIVRGTADPYVALISCVLFICIEAIQGRLTEALQLYDQGVGLIVTLRQQATAGTLSTHKALSLEKILIPLFLRLGAVSLTIPTVQVSQIFALAQRNRDCPVSSLDAAGTAIHVLFAETTLLDREAFPFRSAPVRDGIVGAHLVAKQQSLQIRLNQWLQVYNHSRQRCPRAESRLLMYYVAASLYVSTCLSQREEIYDSYMAEFASIVENASQALVLEASTSSGGDDPPFTFEMGLGLPLYLTALKCRDPSLRRKALELLRRTPPIQAFFKFVPAAFVAETCMYLEEHYNHSQLKSQGSPTSSSPGVSITHPPAHVPPEQDSATRGHPSRIPEEARICYCNIIPAPNVGSSAGAGQLADDAHGSSAPTLEIFRNRYDAESKTWRLVSERVPL</sequence>
<evidence type="ECO:0000313" key="9">
    <source>
        <dbReference type="EMBL" id="KAF7717327.1"/>
    </source>
</evidence>
<dbReference type="AlphaFoldDB" id="A0A8J8W6I3"/>
<gene>
    <name evidence="9" type="ORF">PECM_004320</name>
</gene>
<evidence type="ECO:0000256" key="4">
    <source>
        <dbReference type="ARBA" id="ARBA00023125"/>
    </source>
</evidence>
<protein>
    <submittedName>
        <fullName evidence="9">Fungal Zn(2)-Cys(6) binuclear cluster domain-containing protein</fullName>
    </submittedName>
</protein>
<evidence type="ECO:0000256" key="1">
    <source>
        <dbReference type="ARBA" id="ARBA00022723"/>
    </source>
</evidence>
<dbReference type="PANTHER" id="PTHR36206">
    <property type="entry name" value="ASPERCRYPTIN BIOSYNTHESIS CLUSTER-SPECIFIC TRANSCRIPTION REGULATOR ATNN-RELATED"/>
    <property type="match status" value="1"/>
</dbReference>
<evidence type="ECO:0000256" key="6">
    <source>
        <dbReference type="ARBA" id="ARBA00023242"/>
    </source>
</evidence>
<evidence type="ECO:0000256" key="3">
    <source>
        <dbReference type="ARBA" id="ARBA00023015"/>
    </source>
</evidence>
<keyword evidence="5" id="KW-0804">Transcription</keyword>
<dbReference type="PROSITE" id="PS50048">
    <property type="entry name" value="ZN2_CY6_FUNGAL_2"/>
    <property type="match status" value="1"/>
</dbReference>
<keyword evidence="2" id="KW-0862">Zinc</keyword>
<dbReference type="OrthoDB" id="3145928at2759"/>
<keyword evidence="1" id="KW-0479">Metal-binding</keyword>
<organism evidence="9 10">
    <name type="scientific">Penicillium ucsense</name>
    <dbReference type="NCBI Taxonomy" id="2839758"/>
    <lineage>
        <taxon>Eukaryota</taxon>
        <taxon>Fungi</taxon>
        <taxon>Dikarya</taxon>
        <taxon>Ascomycota</taxon>
        <taxon>Pezizomycotina</taxon>
        <taxon>Eurotiomycetes</taxon>
        <taxon>Eurotiomycetidae</taxon>
        <taxon>Eurotiales</taxon>
        <taxon>Aspergillaceae</taxon>
        <taxon>Penicillium</taxon>
    </lineage>
</organism>
<evidence type="ECO:0000259" key="8">
    <source>
        <dbReference type="PROSITE" id="PS50048"/>
    </source>
</evidence>
<dbReference type="PRINTS" id="PR00755">
    <property type="entry name" value="AFLATOXINBRP"/>
</dbReference>
<keyword evidence="6" id="KW-0539">Nucleus</keyword>
<dbReference type="SUPFAM" id="SSF57701">
    <property type="entry name" value="Zn2/Cys6 DNA-binding domain"/>
    <property type="match status" value="1"/>
</dbReference>